<gene>
    <name evidence="1" type="ORF">GGI18_002082</name>
</gene>
<accession>A0ACC1KH33</accession>
<dbReference type="Proteomes" id="UP001140066">
    <property type="component" value="Unassembled WGS sequence"/>
</dbReference>
<name>A0ACC1KH33_9FUNG</name>
<organism evidence="1 2">
    <name type="scientific">Coemansia linderi</name>
    <dbReference type="NCBI Taxonomy" id="2663919"/>
    <lineage>
        <taxon>Eukaryota</taxon>
        <taxon>Fungi</taxon>
        <taxon>Fungi incertae sedis</taxon>
        <taxon>Zoopagomycota</taxon>
        <taxon>Kickxellomycotina</taxon>
        <taxon>Kickxellomycetes</taxon>
        <taxon>Kickxellales</taxon>
        <taxon>Kickxellaceae</taxon>
        <taxon>Coemansia</taxon>
    </lineage>
</organism>
<evidence type="ECO:0000313" key="2">
    <source>
        <dbReference type="Proteomes" id="UP001140066"/>
    </source>
</evidence>
<proteinExistence type="predicted"/>
<sequence>MSKNAYERGVVLMQCDGCKSRHLIADNKGWFRDRSVNVEDLMREKGEEVRQLKDMGLLDNIEAGEAQKAMDDYSDIVSKRSRDPKSLAGTAPTRNPLADDTDAPTQRHDKGRARLEGHRRPVPTDVSPEPTKVVRLSCLAPGTTATDIRSIVAGDTYAKKIKSLSFEYDSSLQPLQSCRVVFFSQEDAAEFVMRFNKAVFSGNTIRANYVFREAVPNKATEAYLGGMLGRLAFLYGYPPHVSPLQIRDFYRDYDIVDTTLPGIQRAPQQGETFLVRRRAFVVQFATPSEAQRFVRNVCNTKYIIQRDNNADDGQASATSSRHEYTIKAILLH</sequence>
<keyword evidence="2" id="KW-1185">Reference proteome</keyword>
<evidence type="ECO:0000313" key="1">
    <source>
        <dbReference type="EMBL" id="KAJ2789980.1"/>
    </source>
</evidence>
<reference evidence="1" key="1">
    <citation type="submission" date="2022-07" db="EMBL/GenBank/DDBJ databases">
        <title>Phylogenomic reconstructions and comparative analyses of Kickxellomycotina fungi.</title>
        <authorList>
            <person name="Reynolds N.K."/>
            <person name="Stajich J.E."/>
            <person name="Barry K."/>
            <person name="Grigoriev I.V."/>
            <person name="Crous P."/>
            <person name="Smith M.E."/>
        </authorList>
    </citation>
    <scope>NUCLEOTIDE SEQUENCE</scope>
    <source>
        <strain evidence="1">BCRC 34191</strain>
    </source>
</reference>
<dbReference type="EMBL" id="JANBUK010000439">
    <property type="protein sequence ID" value="KAJ2789980.1"/>
    <property type="molecule type" value="Genomic_DNA"/>
</dbReference>
<protein>
    <submittedName>
        <fullName evidence="1">Uncharacterized protein</fullName>
    </submittedName>
</protein>
<comment type="caution">
    <text evidence="1">The sequence shown here is derived from an EMBL/GenBank/DDBJ whole genome shotgun (WGS) entry which is preliminary data.</text>
</comment>